<dbReference type="Proteomes" id="UP000313359">
    <property type="component" value="Unassembled WGS sequence"/>
</dbReference>
<accession>A0A5C2ST24</accession>
<dbReference type="EMBL" id="ML122251">
    <property type="protein sequence ID" value="RPD66229.1"/>
    <property type="molecule type" value="Genomic_DNA"/>
</dbReference>
<evidence type="ECO:0000313" key="3">
    <source>
        <dbReference type="Proteomes" id="UP000313359"/>
    </source>
</evidence>
<reference evidence="2" key="1">
    <citation type="journal article" date="2018" name="Genome Biol. Evol.">
        <title>Genomics and development of Lentinus tigrinus, a white-rot wood-decaying mushroom with dimorphic fruiting bodies.</title>
        <authorList>
            <person name="Wu B."/>
            <person name="Xu Z."/>
            <person name="Knudson A."/>
            <person name="Carlson A."/>
            <person name="Chen N."/>
            <person name="Kovaka S."/>
            <person name="LaButti K."/>
            <person name="Lipzen A."/>
            <person name="Pennachio C."/>
            <person name="Riley R."/>
            <person name="Schakwitz W."/>
            <person name="Umezawa K."/>
            <person name="Ohm R.A."/>
            <person name="Grigoriev I.V."/>
            <person name="Nagy L.G."/>
            <person name="Gibbons J."/>
            <person name="Hibbett D."/>
        </authorList>
    </citation>
    <scope>NUCLEOTIDE SEQUENCE [LARGE SCALE GENOMIC DNA]</scope>
    <source>
        <strain evidence="2">ALCF2SS1-6</strain>
    </source>
</reference>
<organism evidence="2 3">
    <name type="scientific">Lentinus tigrinus ALCF2SS1-6</name>
    <dbReference type="NCBI Taxonomy" id="1328759"/>
    <lineage>
        <taxon>Eukaryota</taxon>
        <taxon>Fungi</taxon>
        <taxon>Dikarya</taxon>
        <taxon>Basidiomycota</taxon>
        <taxon>Agaricomycotina</taxon>
        <taxon>Agaricomycetes</taxon>
        <taxon>Polyporales</taxon>
        <taxon>Polyporaceae</taxon>
        <taxon>Lentinus</taxon>
    </lineage>
</organism>
<feature type="region of interest" description="Disordered" evidence="1">
    <location>
        <begin position="132"/>
        <end position="151"/>
    </location>
</feature>
<name>A0A5C2ST24_9APHY</name>
<sequence length="151" mass="16881">MMEDSMANQGEKYTSRPCWRTVVLLCRLERACCVAARQQLPQEDDPLTQPVQGGRDECTEGGVAREFCAILGKGHCTRCQHVAVVVDRRRHRRNEQQQKLTIFLRQNRRGCRAQAAGACARAGGKKEARARLGPNAGPHTWEPRQACTLPS</sequence>
<evidence type="ECO:0000313" key="2">
    <source>
        <dbReference type="EMBL" id="RPD66229.1"/>
    </source>
</evidence>
<evidence type="ECO:0000256" key="1">
    <source>
        <dbReference type="SAM" id="MobiDB-lite"/>
    </source>
</evidence>
<dbReference type="AlphaFoldDB" id="A0A5C2ST24"/>
<protein>
    <submittedName>
        <fullName evidence="2">Uncharacterized protein</fullName>
    </submittedName>
</protein>
<proteinExistence type="predicted"/>
<keyword evidence="3" id="KW-1185">Reference proteome</keyword>
<gene>
    <name evidence="2" type="ORF">L227DRAFT_137178</name>
</gene>